<dbReference type="STRING" id="1293036.GCA_001315825_02085"/>
<organism evidence="1 2">
    <name type="scientific">Metallosphaera hakonensis JCM 8857 = DSM 7519</name>
    <dbReference type="NCBI Taxonomy" id="1293036"/>
    <lineage>
        <taxon>Archaea</taxon>
        <taxon>Thermoproteota</taxon>
        <taxon>Thermoprotei</taxon>
        <taxon>Sulfolobales</taxon>
        <taxon>Sulfolobaceae</taxon>
        <taxon>Metallosphaera</taxon>
    </lineage>
</organism>
<dbReference type="EMBL" id="CP029287">
    <property type="protein sequence ID" value="AWS00741.1"/>
    <property type="molecule type" value="Genomic_DNA"/>
</dbReference>
<dbReference type="KEGG" id="mhk:DFR87_12330"/>
<reference evidence="2" key="3">
    <citation type="submission" date="2020-03" db="EMBL/GenBank/DDBJ databases">
        <title>Sequencing and Assembly of Multiple Reported Metal-Biooxidizing Members of the Extremely Thermoacidophilic Archaeal Family Sulfolobaceae.</title>
        <authorList>
            <person name="Counts J.A."/>
            <person name="Kelly R.M."/>
        </authorList>
    </citation>
    <scope>NUCLEOTIDE SEQUENCE [LARGE SCALE GENOMIC DNA]</scope>
    <source>
        <strain evidence="2">HO1-1</strain>
    </source>
</reference>
<sequence length="200" mass="22961">MKYVPSFKGLKETDHGWELQVSWVITLTLEITRQIGRDEITYLIKKNNGLIKINSYLRFVILPTKDRTVVRLTFFYKGPFERIAKRQTEEFYKRGVEIFKEDLESMGSRPAEEAVVRKSDPNSRLTLLKMKTLLSKIIDRGELDDVLEQAMIWSVNSEVIVIVSDGKGKVELVFDKGDLKTVNGDFNSLNDKLTVLVKGS</sequence>
<dbReference type="Proteomes" id="UP000247586">
    <property type="component" value="Chromosome"/>
</dbReference>
<reference evidence="1 2" key="1">
    <citation type="submission" date="2018-05" db="EMBL/GenBank/DDBJ databases">
        <title>Complete Genome Sequences of Extremely Thermoacidophilic, Metal-Mobilizing Type-Strain Members of the Archaeal Family Sulfolobaceae: Acidianus brierleyi DSM-1651T, Acidianus sulfidivorans DSM-18786T, Metallosphaera hakonensis DSM-7519T, and Metallosphaera prunae DSM-10039T.</title>
        <authorList>
            <person name="Counts J.A."/>
            <person name="Kelly R.M."/>
        </authorList>
    </citation>
    <scope>NUCLEOTIDE SEQUENCE [LARGE SCALE GENOMIC DNA]</scope>
    <source>
        <strain evidence="1 2">HO1-1</strain>
    </source>
</reference>
<reference evidence="2" key="2">
    <citation type="submission" date="2020-03" db="EMBL/GenBank/DDBJ databases">
        <title>Complete Genome Sequences of Extremely Thermoacidophilic, Metal-Mobilizing Type-Strain Members of the Archaeal Family Sulfolobaceae: Acidianus brierleyi DSM-1651T, Acidianus sulfidivorans DSM-18786T, Metallosphaera hakonensis DSM-7519T, and Metallosphaera prunae DSM-10039T.</title>
        <authorList>
            <person name="Counts J.A."/>
            <person name="Kelly R.M."/>
        </authorList>
    </citation>
    <scope>NUCLEOTIDE SEQUENCE [LARGE SCALE GENOMIC DNA]</scope>
    <source>
        <strain evidence="2">HO1-1</strain>
    </source>
</reference>
<dbReference type="OrthoDB" id="42612at2157"/>
<accession>A0A2U9IXC0</accession>
<keyword evidence="2" id="KW-1185">Reference proteome</keyword>
<gene>
    <name evidence="1" type="ORF">DFR87_12330</name>
</gene>
<name>A0A2U9IXC0_9CREN</name>
<protein>
    <submittedName>
        <fullName evidence="1">Polyketide cyclase</fullName>
    </submittedName>
</protein>
<proteinExistence type="predicted"/>
<evidence type="ECO:0000313" key="2">
    <source>
        <dbReference type="Proteomes" id="UP000247586"/>
    </source>
</evidence>
<evidence type="ECO:0000313" key="1">
    <source>
        <dbReference type="EMBL" id="AWS00741.1"/>
    </source>
</evidence>
<dbReference type="AlphaFoldDB" id="A0A2U9IXC0"/>